<keyword evidence="1" id="KW-0812">Transmembrane</keyword>
<comment type="caution">
    <text evidence="2">The sequence shown here is derived from an EMBL/GenBank/DDBJ whole genome shotgun (WGS) entry which is preliminary data.</text>
</comment>
<evidence type="ECO:0000313" key="3">
    <source>
        <dbReference type="Proteomes" id="UP000784880"/>
    </source>
</evidence>
<evidence type="ECO:0000313" key="2">
    <source>
        <dbReference type="EMBL" id="MBU9713634.1"/>
    </source>
</evidence>
<evidence type="ECO:0000256" key="1">
    <source>
        <dbReference type="SAM" id="Phobius"/>
    </source>
</evidence>
<dbReference type="Pfam" id="PF06103">
    <property type="entry name" value="DUF948"/>
    <property type="match status" value="1"/>
</dbReference>
<dbReference type="PANTHER" id="PTHR40070:SF1">
    <property type="entry name" value="UPF0478 PROTEIN YTXG"/>
    <property type="match status" value="1"/>
</dbReference>
<dbReference type="EMBL" id="JAHQCS010000145">
    <property type="protein sequence ID" value="MBU9713634.1"/>
    <property type="molecule type" value="Genomic_DNA"/>
</dbReference>
<keyword evidence="1" id="KW-1133">Transmembrane helix</keyword>
<dbReference type="InterPro" id="IPR009293">
    <property type="entry name" value="UPF0478"/>
</dbReference>
<proteinExistence type="predicted"/>
<feature type="transmembrane region" description="Helical" evidence="1">
    <location>
        <begin position="6"/>
        <end position="26"/>
    </location>
</feature>
<sequence>MDWLGIGVFILSIGFAIGVVFLIPVLKNLEKTLGETAETISKTQKSIEELTGETKLVLYNTNETILDVNNKLGKLDPLFQIVHDTGESAHHLTSSLARITSGKSESFKTGIDVLDRNQLHGFMRGAAFLYYLKQAKKEMNKQTKE</sequence>
<reference evidence="2 3" key="1">
    <citation type="submission" date="2021-06" db="EMBL/GenBank/DDBJ databases">
        <title>Bacillus sp. RD4P76, an endophyte from a halophyte.</title>
        <authorList>
            <person name="Sun J.-Q."/>
        </authorList>
    </citation>
    <scope>NUCLEOTIDE SEQUENCE [LARGE SCALE GENOMIC DNA]</scope>
    <source>
        <strain evidence="2 3">CGMCC 1.15917</strain>
    </source>
</reference>
<dbReference type="PANTHER" id="PTHR40070">
    <property type="entry name" value="UPF0478 PROTEIN YTXG"/>
    <property type="match status" value="1"/>
</dbReference>
<dbReference type="RefSeq" id="WP_217067784.1">
    <property type="nucleotide sequence ID" value="NZ_JAHQCS010000145.1"/>
</dbReference>
<organism evidence="2 3">
    <name type="scientific">Evansella tamaricis</name>
    <dbReference type="NCBI Taxonomy" id="2069301"/>
    <lineage>
        <taxon>Bacteria</taxon>
        <taxon>Bacillati</taxon>
        <taxon>Bacillota</taxon>
        <taxon>Bacilli</taxon>
        <taxon>Bacillales</taxon>
        <taxon>Bacillaceae</taxon>
        <taxon>Evansella</taxon>
    </lineage>
</organism>
<keyword evidence="1" id="KW-0472">Membrane</keyword>
<protein>
    <submittedName>
        <fullName evidence="2">DUF948 domain-containing protein</fullName>
    </submittedName>
</protein>
<keyword evidence="3" id="KW-1185">Reference proteome</keyword>
<dbReference type="Proteomes" id="UP000784880">
    <property type="component" value="Unassembled WGS sequence"/>
</dbReference>
<name>A0ABS6JKA9_9BACI</name>
<gene>
    <name evidence="2" type="ORF">KS419_18045</name>
</gene>
<accession>A0ABS6JKA9</accession>